<feature type="transmembrane region" description="Helical" evidence="1">
    <location>
        <begin position="6"/>
        <end position="22"/>
    </location>
</feature>
<evidence type="ECO:0000313" key="4">
    <source>
        <dbReference type="Proteomes" id="UP001597452"/>
    </source>
</evidence>
<dbReference type="InterPro" id="IPR004509">
    <property type="entry name" value="Competence_ComEA_HhH"/>
</dbReference>
<dbReference type="Proteomes" id="UP001597452">
    <property type="component" value="Unassembled WGS sequence"/>
</dbReference>
<dbReference type="PANTHER" id="PTHR21180:SF32">
    <property type="entry name" value="ENDONUCLEASE_EXONUCLEASE_PHOSPHATASE FAMILY DOMAIN-CONTAINING PROTEIN 1"/>
    <property type="match status" value="1"/>
</dbReference>
<accession>A0ABW5Q6P2</accession>
<comment type="caution">
    <text evidence="3">The sequence shown here is derived from an EMBL/GenBank/DDBJ whole genome shotgun (WGS) entry which is preliminary data.</text>
</comment>
<evidence type="ECO:0000313" key="3">
    <source>
        <dbReference type="EMBL" id="MFD2637501.1"/>
    </source>
</evidence>
<keyword evidence="1" id="KW-1133">Transmembrane helix</keyword>
<gene>
    <name evidence="3" type="ORF">ACFSW4_01270</name>
</gene>
<dbReference type="NCBIfam" id="TIGR00426">
    <property type="entry name" value="competence protein ComEA helix-hairpin-helix repeat region"/>
    <property type="match status" value="1"/>
</dbReference>
<dbReference type="InterPro" id="IPR010994">
    <property type="entry name" value="RuvA_2-like"/>
</dbReference>
<protein>
    <submittedName>
        <fullName evidence="3">Helix-hairpin-helix domain-containing protein</fullName>
    </submittedName>
</protein>
<dbReference type="SUPFAM" id="SSF142984">
    <property type="entry name" value="Nqo1 middle domain-like"/>
    <property type="match status" value="1"/>
</dbReference>
<dbReference type="Gene3D" id="3.10.560.10">
    <property type="entry name" value="Outer membrane lipoprotein wza domain like"/>
    <property type="match status" value="1"/>
</dbReference>
<dbReference type="Pfam" id="PF10531">
    <property type="entry name" value="SLBB"/>
    <property type="match status" value="1"/>
</dbReference>
<evidence type="ECO:0000256" key="1">
    <source>
        <dbReference type="SAM" id="Phobius"/>
    </source>
</evidence>
<dbReference type="Pfam" id="PF12836">
    <property type="entry name" value="HHH_3"/>
    <property type="match status" value="1"/>
</dbReference>
<dbReference type="RefSeq" id="WP_054753050.1">
    <property type="nucleotide sequence ID" value="NZ_JBHUMZ010000007.1"/>
</dbReference>
<dbReference type="SUPFAM" id="SSF47781">
    <property type="entry name" value="RuvA domain 2-like"/>
    <property type="match status" value="1"/>
</dbReference>
<feature type="domain" description="Helix-hairpin-helix DNA-binding motif class 1" evidence="2">
    <location>
        <begin position="174"/>
        <end position="193"/>
    </location>
</feature>
<keyword evidence="1" id="KW-0812">Transmembrane</keyword>
<keyword evidence="1" id="KW-0472">Membrane</keyword>
<dbReference type="EMBL" id="JBHUMZ010000007">
    <property type="protein sequence ID" value="MFD2637501.1"/>
    <property type="molecule type" value="Genomic_DNA"/>
</dbReference>
<dbReference type="InterPro" id="IPR051675">
    <property type="entry name" value="Endo/Exo/Phosphatase_dom_1"/>
</dbReference>
<proteinExistence type="predicted"/>
<dbReference type="InterPro" id="IPR003583">
    <property type="entry name" value="Hlx-hairpin-Hlx_DNA-bd_motif"/>
</dbReference>
<keyword evidence="4" id="KW-1185">Reference proteome</keyword>
<dbReference type="Gene3D" id="1.10.150.310">
    <property type="entry name" value="Tex RuvX-like domain-like"/>
    <property type="match status" value="1"/>
</dbReference>
<dbReference type="SMART" id="SM00278">
    <property type="entry name" value="HhH1"/>
    <property type="match status" value="2"/>
</dbReference>
<evidence type="ECO:0000259" key="2">
    <source>
        <dbReference type="SMART" id="SM00278"/>
    </source>
</evidence>
<sequence length="197" mass="21954">MPINKLWLWIPVGLILIVFLFWPEQDEELVVHNSMDQTEIVETNIESKESDDLERNQVVVDVKGEVNKPGVYELNQGQRVVDVIEMAGGMTANADETSVNLAMLLSDEMVIHVLAKQQNIGDGDQSVTTTNQNNKIRINVAGVDELTQIPGIGEAKAAAIVQYREENGYFKTAEDLLNISGIGEKTLERMKEFIMVP</sequence>
<feature type="domain" description="Helix-hairpin-helix DNA-binding motif class 1" evidence="2">
    <location>
        <begin position="144"/>
        <end position="163"/>
    </location>
</feature>
<reference evidence="4" key="1">
    <citation type="journal article" date="2019" name="Int. J. Syst. Evol. Microbiol.">
        <title>The Global Catalogue of Microorganisms (GCM) 10K type strain sequencing project: providing services to taxonomists for standard genome sequencing and annotation.</title>
        <authorList>
            <consortium name="The Broad Institute Genomics Platform"/>
            <consortium name="The Broad Institute Genome Sequencing Center for Infectious Disease"/>
            <person name="Wu L."/>
            <person name="Ma J."/>
        </authorList>
    </citation>
    <scope>NUCLEOTIDE SEQUENCE [LARGE SCALE GENOMIC DNA]</scope>
    <source>
        <strain evidence="4">TISTR 1571</strain>
    </source>
</reference>
<dbReference type="InterPro" id="IPR019554">
    <property type="entry name" value="Soluble_ligand-bd"/>
</dbReference>
<organism evidence="3 4">
    <name type="scientific">Piscibacillus salipiscarius</name>
    <dbReference type="NCBI Taxonomy" id="299480"/>
    <lineage>
        <taxon>Bacteria</taxon>
        <taxon>Bacillati</taxon>
        <taxon>Bacillota</taxon>
        <taxon>Bacilli</taxon>
        <taxon>Bacillales</taxon>
        <taxon>Bacillaceae</taxon>
        <taxon>Piscibacillus</taxon>
    </lineage>
</organism>
<name>A0ABW5Q6P2_9BACI</name>
<dbReference type="PANTHER" id="PTHR21180">
    <property type="entry name" value="ENDONUCLEASE/EXONUCLEASE/PHOSPHATASE FAMILY DOMAIN-CONTAINING PROTEIN 1"/>
    <property type="match status" value="1"/>
</dbReference>